<keyword evidence="3" id="KW-1185">Reference proteome</keyword>
<reference evidence="2" key="1">
    <citation type="journal article" date="2023" name="bioRxiv">
        <title>Scaffold-level genome assemblies of two parasitoid biocontrol wasps reveal the parthenogenesis mechanism and an associated novel virus.</title>
        <authorList>
            <person name="Inwood S."/>
            <person name="Skelly J."/>
            <person name="Guhlin J."/>
            <person name="Harrop T."/>
            <person name="Goldson S."/>
            <person name="Dearden P."/>
        </authorList>
    </citation>
    <scope>NUCLEOTIDE SEQUENCE</scope>
    <source>
        <strain evidence="2">Lincoln</strain>
        <tissue evidence="2">Whole body</tissue>
    </source>
</reference>
<dbReference type="Proteomes" id="UP001168972">
    <property type="component" value="Unassembled WGS sequence"/>
</dbReference>
<feature type="non-terminal residue" evidence="2">
    <location>
        <position position="103"/>
    </location>
</feature>
<evidence type="ECO:0000313" key="2">
    <source>
        <dbReference type="EMBL" id="KAK0156676.1"/>
    </source>
</evidence>
<name>A0AA39EX67_MICHY</name>
<comment type="caution">
    <text evidence="2">The sequence shown here is derived from an EMBL/GenBank/DDBJ whole genome shotgun (WGS) entry which is preliminary data.</text>
</comment>
<protein>
    <submittedName>
        <fullName evidence="2">Uncharacterized protein</fullName>
    </submittedName>
</protein>
<feature type="region of interest" description="Disordered" evidence="1">
    <location>
        <begin position="1"/>
        <end position="22"/>
    </location>
</feature>
<dbReference type="EMBL" id="JAQQBR010003589">
    <property type="protein sequence ID" value="KAK0156676.1"/>
    <property type="molecule type" value="Genomic_DNA"/>
</dbReference>
<proteinExistence type="predicted"/>
<reference evidence="2" key="2">
    <citation type="submission" date="2023-03" db="EMBL/GenBank/DDBJ databases">
        <authorList>
            <person name="Inwood S.N."/>
            <person name="Skelly J.G."/>
            <person name="Guhlin J."/>
            <person name="Harrop T.W.R."/>
            <person name="Goldson S.G."/>
            <person name="Dearden P.K."/>
        </authorList>
    </citation>
    <scope>NUCLEOTIDE SEQUENCE</scope>
    <source>
        <strain evidence="2">Lincoln</strain>
        <tissue evidence="2">Whole body</tissue>
    </source>
</reference>
<organism evidence="2 3">
    <name type="scientific">Microctonus hyperodae</name>
    <name type="common">Parasitoid wasp</name>
    <dbReference type="NCBI Taxonomy" id="165561"/>
    <lineage>
        <taxon>Eukaryota</taxon>
        <taxon>Metazoa</taxon>
        <taxon>Ecdysozoa</taxon>
        <taxon>Arthropoda</taxon>
        <taxon>Hexapoda</taxon>
        <taxon>Insecta</taxon>
        <taxon>Pterygota</taxon>
        <taxon>Neoptera</taxon>
        <taxon>Endopterygota</taxon>
        <taxon>Hymenoptera</taxon>
        <taxon>Apocrita</taxon>
        <taxon>Ichneumonoidea</taxon>
        <taxon>Braconidae</taxon>
        <taxon>Euphorinae</taxon>
        <taxon>Microctonus</taxon>
    </lineage>
</organism>
<evidence type="ECO:0000256" key="1">
    <source>
        <dbReference type="SAM" id="MobiDB-lite"/>
    </source>
</evidence>
<feature type="compositionally biased region" description="Pro residues" evidence="1">
    <location>
        <begin position="82"/>
        <end position="103"/>
    </location>
</feature>
<feature type="compositionally biased region" description="Polar residues" evidence="1">
    <location>
        <begin position="56"/>
        <end position="66"/>
    </location>
</feature>
<accession>A0AA39EX67</accession>
<gene>
    <name evidence="2" type="ORF">PV327_011724</name>
</gene>
<dbReference type="AlphaFoldDB" id="A0AA39EX67"/>
<sequence length="103" mass="11333">MANRNNTSEQPSAPPASVSNTEELIKKLEEQITNCQEKMEAHMAINSDRVNRPTRRNSTASISSNEADNEIVRIISSHQNPIPAPRPPTPRTPTPAPRTISPP</sequence>
<evidence type="ECO:0000313" key="3">
    <source>
        <dbReference type="Proteomes" id="UP001168972"/>
    </source>
</evidence>
<feature type="region of interest" description="Disordered" evidence="1">
    <location>
        <begin position="43"/>
        <end position="103"/>
    </location>
</feature>